<protein>
    <submittedName>
        <fullName evidence="1">Uncharacterized protein</fullName>
    </submittedName>
</protein>
<dbReference type="EMBL" id="CAMAPF010001023">
    <property type="protein sequence ID" value="CAH9140502.1"/>
    <property type="molecule type" value="Genomic_DNA"/>
</dbReference>
<dbReference type="Pfam" id="PF02466">
    <property type="entry name" value="Tim17"/>
    <property type="match status" value="1"/>
</dbReference>
<gene>
    <name evidence="1" type="ORF">CEPIT_LOCUS38395</name>
</gene>
<dbReference type="Proteomes" id="UP001152523">
    <property type="component" value="Unassembled WGS sequence"/>
</dbReference>
<name>A0AAV0FZN9_9ASTE</name>
<organism evidence="1 2">
    <name type="scientific">Cuscuta epithymum</name>
    <dbReference type="NCBI Taxonomy" id="186058"/>
    <lineage>
        <taxon>Eukaryota</taxon>
        <taxon>Viridiplantae</taxon>
        <taxon>Streptophyta</taxon>
        <taxon>Embryophyta</taxon>
        <taxon>Tracheophyta</taxon>
        <taxon>Spermatophyta</taxon>
        <taxon>Magnoliopsida</taxon>
        <taxon>eudicotyledons</taxon>
        <taxon>Gunneridae</taxon>
        <taxon>Pentapetalae</taxon>
        <taxon>asterids</taxon>
        <taxon>lamiids</taxon>
        <taxon>Solanales</taxon>
        <taxon>Convolvulaceae</taxon>
        <taxon>Cuscuteae</taxon>
        <taxon>Cuscuta</taxon>
        <taxon>Cuscuta subgen. Cuscuta</taxon>
    </lineage>
</organism>
<keyword evidence="2" id="KW-1185">Reference proteome</keyword>
<dbReference type="AlphaFoldDB" id="A0AAV0FZN9"/>
<evidence type="ECO:0000313" key="2">
    <source>
        <dbReference type="Proteomes" id="UP001152523"/>
    </source>
</evidence>
<accession>A0AAV0FZN9</accession>
<proteinExistence type="predicted"/>
<sequence>MEADVAGDFPCSSIAVDSVLRIGTRLSSQGGLIWGGLTGSRDAGKQGLSTLARLPFIAKSIGHCGFQWGLFAAIFSFTHCGLQRYRRRADLINVVSAGIVAGTVLCGPRQWKQVAGVTGLVCLLHRANEDSNPYK</sequence>
<evidence type="ECO:0000313" key="1">
    <source>
        <dbReference type="EMBL" id="CAH9140502.1"/>
    </source>
</evidence>
<comment type="caution">
    <text evidence="1">The sequence shown here is derived from an EMBL/GenBank/DDBJ whole genome shotgun (WGS) entry which is preliminary data.</text>
</comment>
<reference evidence="1" key="1">
    <citation type="submission" date="2022-07" db="EMBL/GenBank/DDBJ databases">
        <authorList>
            <person name="Macas J."/>
            <person name="Novak P."/>
            <person name="Neumann P."/>
        </authorList>
    </citation>
    <scope>NUCLEOTIDE SEQUENCE</scope>
</reference>